<name>A0A9W9J174_9EURO</name>
<feature type="transmembrane region" description="Helical" evidence="8">
    <location>
        <begin position="20"/>
        <end position="39"/>
    </location>
</feature>
<dbReference type="Gene3D" id="1.10.630.10">
    <property type="entry name" value="Cytochrome P450"/>
    <property type="match status" value="1"/>
</dbReference>
<comment type="caution">
    <text evidence="9">The sequence shown here is derived from an EMBL/GenBank/DDBJ whole genome shotgun (WGS) entry which is preliminary data.</text>
</comment>
<dbReference type="Proteomes" id="UP001150942">
    <property type="component" value="Unassembled WGS sequence"/>
</dbReference>
<dbReference type="InterPro" id="IPR050121">
    <property type="entry name" value="Cytochrome_P450_monoxygenase"/>
</dbReference>
<evidence type="ECO:0000313" key="9">
    <source>
        <dbReference type="EMBL" id="KAJ5187341.1"/>
    </source>
</evidence>
<evidence type="ECO:0000256" key="5">
    <source>
        <dbReference type="ARBA" id="ARBA00023002"/>
    </source>
</evidence>
<evidence type="ECO:0000256" key="7">
    <source>
        <dbReference type="ARBA" id="ARBA00023033"/>
    </source>
</evidence>
<proteinExistence type="inferred from homology"/>
<keyword evidence="8" id="KW-0812">Transmembrane</keyword>
<organism evidence="9 10">
    <name type="scientific">Penicillium cf. viridicatum</name>
    <dbReference type="NCBI Taxonomy" id="2972119"/>
    <lineage>
        <taxon>Eukaryota</taxon>
        <taxon>Fungi</taxon>
        <taxon>Dikarya</taxon>
        <taxon>Ascomycota</taxon>
        <taxon>Pezizomycotina</taxon>
        <taxon>Eurotiomycetes</taxon>
        <taxon>Eurotiomycetidae</taxon>
        <taxon>Eurotiales</taxon>
        <taxon>Aspergillaceae</taxon>
        <taxon>Penicillium</taxon>
    </lineage>
</organism>
<keyword evidence="3" id="KW-0349">Heme</keyword>
<keyword evidence="10" id="KW-1185">Reference proteome</keyword>
<keyword evidence="6" id="KW-0408">Iron</keyword>
<keyword evidence="5" id="KW-0560">Oxidoreductase</keyword>
<evidence type="ECO:0000256" key="1">
    <source>
        <dbReference type="ARBA" id="ARBA00001971"/>
    </source>
</evidence>
<gene>
    <name evidence="9" type="ORF">N7449_010335</name>
</gene>
<protein>
    <recommendedName>
        <fullName evidence="11">Cytochrome P450</fullName>
    </recommendedName>
</protein>
<keyword evidence="8" id="KW-0472">Membrane</keyword>
<evidence type="ECO:0000256" key="8">
    <source>
        <dbReference type="SAM" id="Phobius"/>
    </source>
</evidence>
<evidence type="ECO:0000256" key="6">
    <source>
        <dbReference type="ARBA" id="ARBA00023004"/>
    </source>
</evidence>
<evidence type="ECO:0008006" key="11">
    <source>
        <dbReference type="Google" id="ProtNLM"/>
    </source>
</evidence>
<keyword evidence="8" id="KW-1133">Transmembrane helix</keyword>
<keyword evidence="7" id="KW-0503">Monooxygenase</keyword>
<dbReference type="GO" id="GO:0016705">
    <property type="term" value="F:oxidoreductase activity, acting on paired donors, with incorporation or reduction of molecular oxygen"/>
    <property type="evidence" value="ECO:0007669"/>
    <property type="project" value="InterPro"/>
</dbReference>
<dbReference type="SUPFAM" id="SSF48264">
    <property type="entry name" value="Cytochrome P450"/>
    <property type="match status" value="1"/>
</dbReference>
<evidence type="ECO:0000256" key="4">
    <source>
        <dbReference type="ARBA" id="ARBA00022723"/>
    </source>
</evidence>
<dbReference type="AlphaFoldDB" id="A0A9W9J174"/>
<sequence length="179" mass="20405">MTAIPSLLALSSIQVFLLKLSLALIPLYFIGLLLYNVYFHPLAKYPRPKSMAATRLPYMRMILSGQIAYRMKALHQQYGHVVRIAPDGLSFIDGEAWKAIYSIRKSKDYRFYTLTAEGAPRIIESNNADYSRFRRLLSYGFSDSSLRGQESIIKGYIDLLIQRLYKNIKGGIDTVDILA</sequence>
<dbReference type="GO" id="GO:0020037">
    <property type="term" value="F:heme binding"/>
    <property type="evidence" value="ECO:0007669"/>
    <property type="project" value="InterPro"/>
</dbReference>
<dbReference type="GO" id="GO:0005506">
    <property type="term" value="F:iron ion binding"/>
    <property type="evidence" value="ECO:0007669"/>
    <property type="project" value="InterPro"/>
</dbReference>
<dbReference type="GO" id="GO:0004497">
    <property type="term" value="F:monooxygenase activity"/>
    <property type="evidence" value="ECO:0007669"/>
    <property type="project" value="UniProtKB-KW"/>
</dbReference>
<comment type="cofactor">
    <cofactor evidence="1">
        <name>heme</name>
        <dbReference type="ChEBI" id="CHEBI:30413"/>
    </cofactor>
</comment>
<accession>A0A9W9J174</accession>
<evidence type="ECO:0000256" key="2">
    <source>
        <dbReference type="ARBA" id="ARBA00010617"/>
    </source>
</evidence>
<dbReference type="InterPro" id="IPR036396">
    <property type="entry name" value="Cyt_P450_sf"/>
</dbReference>
<comment type="similarity">
    <text evidence="2">Belongs to the cytochrome P450 family.</text>
</comment>
<reference evidence="9" key="2">
    <citation type="journal article" date="2023" name="IMA Fungus">
        <title>Comparative genomic study of the Penicillium genus elucidates a diverse pangenome and 15 lateral gene transfer events.</title>
        <authorList>
            <person name="Petersen C."/>
            <person name="Sorensen T."/>
            <person name="Nielsen M.R."/>
            <person name="Sondergaard T.E."/>
            <person name="Sorensen J.L."/>
            <person name="Fitzpatrick D.A."/>
            <person name="Frisvad J.C."/>
            <person name="Nielsen K.L."/>
        </authorList>
    </citation>
    <scope>NUCLEOTIDE SEQUENCE</scope>
    <source>
        <strain evidence="9">IBT 20477</strain>
    </source>
</reference>
<evidence type="ECO:0000256" key="3">
    <source>
        <dbReference type="ARBA" id="ARBA00022617"/>
    </source>
</evidence>
<dbReference type="PANTHER" id="PTHR24305">
    <property type="entry name" value="CYTOCHROME P450"/>
    <property type="match status" value="1"/>
</dbReference>
<reference evidence="9" key="1">
    <citation type="submission" date="2022-11" db="EMBL/GenBank/DDBJ databases">
        <authorList>
            <person name="Petersen C."/>
        </authorList>
    </citation>
    <scope>NUCLEOTIDE SEQUENCE</scope>
    <source>
        <strain evidence="9">IBT 20477</strain>
    </source>
</reference>
<dbReference type="PANTHER" id="PTHR24305:SF29">
    <property type="entry name" value="BENZOATE-PARA-HYDROXYLASE"/>
    <property type="match status" value="1"/>
</dbReference>
<keyword evidence="4" id="KW-0479">Metal-binding</keyword>
<evidence type="ECO:0000313" key="10">
    <source>
        <dbReference type="Proteomes" id="UP001150942"/>
    </source>
</evidence>
<dbReference type="EMBL" id="JAPQKQ010000007">
    <property type="protein sequence ID" value="KAJ5187341.1"/>
    <property type="molecule type" value="Genomic_DNA"/>
</dbReference>
<dbReference type="OrthoDB" id="1470350at2759"/>